<dbReference type="RefSeq" id="XP_043141116.1">
    <property type="nucleotide sequence ID" value="XM_043283881.1"/>
</dbReference>
<dbReference type="Gene3D" id="3.40.50.300">
    <property type="entry name" value="P-loop containing nucleotide triphosphate hydrolases"/>
    <property type="match status" value="1"/>
</dbReference>
<keyword evidence="2" id="KW-1185">Reference proteome</keyword>
<dbReference type="AlphaFoldDB" id="A0A7R7VYF4"/>
<dbReference type="GeneID" id="66986952"/>
<protein>
    <submittedName>
        <fullName evidence="1">Uncharacterized protein</fullName>
    </submittedName>
</protein>
<name>A0A7R7VYF4_ASPCH</name>
<accession>A0A7R7VYF4</accession>
<dbReference type="InterPro" id="IPR027417">
    <property type="entry name" value="P-loop_NTPase"/>
</dbReference>
<evidence type="ECO:0000313" key="1">
    <source>
        <dbReference type="EMBL" id="BCR92603.1"/>
    </source>
</evidence>
<reference evidence="1" key="2">
    <citation type="submission" date="2021-02" db="EMBL/GenBank/DDBJ databases">
        <title>Aspergillus chevalieri M1 genome sequence.</title>
        <authorList>
            <person name="Kadooka C."/>
            <person name="Mori K."/>
            <person name="Futagami T."/>
        </authorList>
    </citation>
    <scope>NUCLEOTIDE SEQUENCE</scope>
    <source>
        <strain evidence="1">M1</strain>
    </source>
</reference>
<dbReference type="KEGG" id="ache:ACHE_80503A"/>
<evidence type="ECO:0000313" key="2">
    <source>
        <dbReference type="Proteomes" id="UP000637239"/>
    </source>
</evidence>
<dbReference type="Proteomes" id="UP000637239">
    <property type="component" value="Chromosome 8"/>
</dbReference>
<dbReference type="EMBL" id="AP024423">
    <property type="protein sequence ID" value="BCR92603.1"/>
    <property type="molecule type" value="Genomic_DNA"/>
</dbReference>
<reference evidence="1" key="1">
    <citation type="submission" date="2021-01" db="EMBL/GenBank/DDBJ databases">
        <authorList>
            <consortium name="Aspergillus chevalieri M1 genome sequencing consortium"/>
            <person name="Kazuki M."/>
            <person name="Futagami T."/>
        </authorList>
    </citation>
    <scope>NUCLEOTIDE SEQUENCE</scope>
    <source>
        <strain evidence="1">M1</strain>
    </source>
</reference>
<proteinExistence type="predicted"/>
<sequence length="73" mass="8164">MKQLKQELDESNFQYFEGSEIMNSVTFGGLNAFKKLDEHQKNQIRKLAINSIKSTCAKSGNVGIVTGHFMLLG</sequence>
<organism evidence="1 2">
    <name type="scientific">Aspergillus chevalieri</name>
    <name type="common">Eurotium chevalieri</name>
    <dbReference type="NCBI Taxonomy" id="182096"/>
    <lineage>
        <taxon>Eukaryota</taxon>
        <taxon>Fungi</taxon>
        <taxon>Dikarya</taxon>
        <taxon>Ascomycota</taxon>
        <taxon>Pezizomycotina</taxon>
        <taxon>Eurotiomycetes</taxon>
        <taxon>Eurotiomycetidae</taxon>
        <taxon>Eurotiales</taxon>
        <taxon>Aspergillaceae</taxon>
        <taxon>Aspergillus</taxon>
        <taxon>Aspergillus subgen. Aspergillus</taxon>
    </lineage>
</organism>
<gene>
    <name evidence="1" type="ORF">ACHE_80503A</name>
</gene>